<dbReference type="EMBL" id="BMGC01000019">
    <property type="protein sequence ID" value="GGB37459.1"/>
    <property type="molecule type" value="Genomic_DNA"/>
</dbReference>
<gene>
    <name evidence="1" type="ORF">GCM10011489_26610</name>
</gene>
<dbReference type="Proteomes" id="UP000621454">
    <property type="component" value="Unassembled WGS sequence"/>
</dbReference>
<dbReference type="AlphaFoldDB" id="A0A916TA29"/>
<proteinExistence type="predicted"/>
<organism evidence="1 2">
    <name type="scientific">Gordonia jinhuaensis</name>
    <dbReference type="NCBI Taxonomy" id="1517702"/>
    <lineage>
        <taxon>Bacteria</taxon>
        <taxon>Bacillati</taxon>
        <taxon>Actinomycetota</taxon>
        <taxon>Actinomycetes</taxon>
        <taxon>Mycobacteriales</taxon>
        <taxon>Gordoniaceae</taxon>
        <taxon>Gordonia</taxon>
    </lineage>
</organism>
<reference evidence="1" key="1">
    <citation type="journal article" date="2014" name="Int. J. Syst. Evol. Microbiol.">
        <title>Complete genome sequence of Corynebacterium casei LMG S-19264T (=DSM 44701T), isolated from a smear-ripened cheese.</title>
        <authorList>
            <consortium name="US DOE Joint Genome Institute (JGI-PGF)"/>
            <person name="Walter F."/>
            <person name="Albersmeier A."/>
            <person name="Kalinowski J."/>
            <person name="Ruckert C."/>
        </authorList>
    </citation>
    <scope>NUCLEOTIDE SEQUENCE</scope>
    <source>
        <strain evidence="1">CGMCC 1.12827</strain>
    </source>
</reference>
<sequence length="182" mass="19938">MGTTVRPEEIPARGPAIDPRRVAWSHLGLELYDFEMRDPGPYALATVLPQRVGSGWRIEAIAPLSRTLGPQAAGVRSIAWLLHREIDIVRPAEADHYRAARGVARHNGSHTAFEAAVRALDQRGTDIGVWADPSKRLYGEELVAIAARDLLSTVAGWDGCAYDLLTGPCRSVFGRRKAARHL</sequence>
<protein>
    <submittedName>
        <fullName evidence="1">Uncharacterized protein</fullName>
    </submittedName>
</protein>
<comment type="caution">
    <text evidence="1">The sequence shown here is derived from an EMBL/GenBank/DDBJ whole genome shotgun (WGS) entry which is preliminary data.</text>
</comment>
<evidence type="ECO:0000313" key="2">
    <source>
        <dbReference type="Proteomes" id="UP000621454"/>
    </source>
</evidence>
<name>A0A916TA29_9ACTN</name>
<evidence type="ECO:0000313" key="1">
    <source>
        <dbReference type="EMBL" id="GGB37459.1"/>
    </source>
</evidence>
<accession>A0A916TA29</accession>
<keyword evidence="2" id="KW-1185">Reference proteome</keyword>
<reference evidence="1" key="2">
    <citation type="submission" date="2020-09" db="EMBL/GenBank/DDBJ databases">
        <authorList>
            <person name="Sun Q."/>
            <person name="Zhou Y."/>
        </authorList>
    </citation>
    <scope>NUCLEOTIDE SEQUENCE</scope>
    <source>
        <strain evidence="1">CGMCC 1.12827</strain>
    </source>
</reference>
<dbReference type="RefSeq" id="WP_188587069.1">
    <property type="nucleotide sequence ID" value="NZ_BMGC01000019.1"/>
</dbReference>